<sequence>MVRLPSAPVVSELVPGSRQAATAHHLAVGADVNADWNRLLDSASHRARPRVTP</sequence>
<comment type="caution">
    <text evidence="1">The sequence shown here is derived from an EMBL/GenBank/DDBJ whole genome shotgun (WGS) entry which is preliminary data.</text>
</comment>
<name>A0A370HD54_9NOCA</name>
<proteinExistence type="predicted"/>
<gene>
    <name evidence="1" type="ORF">DFR68_1013</name>
</gene>
<evidence type="ECO:0000313" key="1">
    <source>
        <dbReference type="EMBL" id="RDI55171.1"/>
    </source>
</evidence>
<keyword evidence="2" id="KW-1185">Reference proteome</keyword>
<evidence type="ECO:0000313" key="2">
    <source>
        <dbReference type="Proteomes" id="UP000255355"/>
    </source>
</evidence>
<reference evidence="1 2" key="1">
    <citation type="submission" date="2018-07" db="EMBL/GenBank/DDBJ databases">
        <title>Genomic Encyclopedia of Type Strains, Phase IV (KMG-IV): sequencing the most valuable type-strain genomes for metagenomic binning, comparative biology and taxonomic classification.</title>
        <authorList>
            <person name="Goeker M."/>
        </authorList>
    </citation>
    <scope>NUCLEOTIDE SEQUENCE [LARGE SCALE GENOMIC DNA]</scope>
    <source>
        <strain evidence="1 2">DSM 44952</strain>
    </source>
</reference>
<organism evidence="1 2">
    <name type="scientific">Nocardia mexicana</name>
    <dbReference type="NCBI Taxonomy" id="279262"/>
    <lineage>
        <taxon>Bacteria</taxon>
        <taxon>Bacillati</taxon>
        <taxon>Actinomycetota</taxon>
        <taxon>Actinomycetes</taxon>
        <taxon>Mycobacteriales</taxon>
        <taxon>Nocardiaceae</taxon>
        <taxon>Nocardia</taxon>
    </lineage>
</organism>
<dbReference type="Proteomes" id="UP000255355">
    <property type="component" value="Unassembled WGS sequence"/>
</dbReference>
<dbReference type="EMBL" id="QQAZ01000001">
    <property type="protein sequence ID" value="RDI55171.1"/>
    <property type="molecule type" value="Genomic_DNA"/>
</dbReference>
<protein>
    <submittedName>
        <fullName evidence="1">Uncharacterized protein</fullName>
    </submittedName>
</protein>
<dbReference type="AlphaFoldDB" id="A0A370HD54"/>
<accession>A0A370HD54</accession>